<sequence>MWTQVHVSIVQELVDLQLKRHQQSQQHLLKDVFEDWLQTESELTQERGLWGPVEGSPLDKWMLDMTEAGPCRMRKKMVKNDLFYLHYPYRPDVEGGENRALKYKVATSFDSKEYYKHCRPDSLVEHDTFSPDVISITSDDWPQEGDSTEEREIGFQGLRTRLQANRSVSGEQDEDSESLDPALDAQEQEGAARKDESPDNQSVLRLLEKGEKITHMFRCARVQGLDTCEGLLLFGKEHFYVVDGFTLLKTREIRDIDSLPANMHDPIIPNSSPRSKHQKRMCSKFSYDDIREVHKRRYLLQPIALEVFSADGRNYLLVFPRKVRNKVYTRFLSAATAITDSAQESLAGQRRGANVESG</sequence>
<comment type="caution">
    <text evidence="1">The sequence shown here is derived from an EMBL/GenBank/DDBJ whole genome shotgun (WGS) entry which is preliminary data.</text>
</comment>
<accession>A0ACB7TCX6</accession>
<dbReference type="Proteomes" id="UP000821845">
    <property type="component" value="Chromosome 1"/>
</dbReference>
<evidence type="ECO:0000313" key="2">
    <source>
        <dbReference type="Proteomes" id="UP000821845"/>
    </source>
</evidence>
<reference evidence="1" key="1">
    <citation type="submission" date="2020-05" db="EMBL/GenBank/DDBJ databases">
        <title>Large-scale comparative analyses of tick genomes elucidate their genetic diversity and vector capacities.</title>
        <authorList>
            <person name="Jia N."/>
            <person name="Wang J."/>
            <person name="Shi W."/>
            <person name="Du L."/>
            <person name="Sun Y."/>
            <person name="Zhan W."/>
            <person name="Jiang J."/>
            <person name="Wang Q."/>
            <person name="Zhang B."/>
            <person name="Ji P."/>
            <person name="Sakyi L.B."/>
            <person name="Cui X."/>
            <person name="Yuan T."/>
            <person name="Jiang B."/>
            <person name="Yang W."/>
            <person name="Lam T.T.-Y."/>
            <person name="Chang Q."/>
            <person name="Ding S."/>
            <person name="Wang X."/>
            <person name="Zhu J."/>
            <person name="Ruan X."/>
            <person name="Zhao L."/>
            <person name="Wei J."/>
            <person name="Que T."/>
            <person name="Du C."/>
            <person name="Cheng J."/>
            <person name="Dai P."/>
            <person name="Han X."/>
            <person name="Huang E."/>
            <person name="Gao Y."/>
            <person name="Liu J."/>
            <person name="Shao H."/>
            <person name="Ye R."/>
            <person name="Li L."/>
            <person name="Wei W."/>
            <person name="Wang X."/>
            <person name="Wang C."/>
            <person name="Yang T."/>
            <person name="Huo Q."/>
            <person name="Li W."/>
            <person name="Guo W."/>
            <person name="Chen H."/>
            <person name="Zhou L."/>
            <person name="Ni X."/>
            <person name="Tian J."/>
            <person name="Zhou Y."/>
            <person name="Sheng Y."/>
            <person name="Liu T."/>
            <person name="Pan Y."/>
            <person name="Xia L."/>
            <person name="Li J."/>
            <person name="Zhao F."/>
            <person name="Cao W."/>
        </authorList>
    </citation>
    <scope>NUCLEOTIDE SEQUENCE</scope>
    <source>
        <strain evidence="1">Hyas-2018</strain>
    </source>
</reference>
<dbReference type="EMBL" id="CM023481">
    <property type="protein sequence ID" value="KAH6943879.1"/>
    <property type="molecule type" value="Genomic_DNA"/>
</dbReference>
<gene>
    <name evidence="1" type="ORF">HPB50_000320</name>
</gene>
<proteinExistence type="predicted"/>
<protein>
    <submittedName>
        <fullName evidence="1">Uncharacterized protein</fullName>
    </submittedName>
</protein>
<name>A0ACB7TCX6_HYAAI</name>
<evidence type="ECO:0000313" key="1">
    <source>
        <dbReference type="EMBL" id="KAH6943879.1"/>
    </source>
</evidence>
<keyword evidence="2" id="KW-1185">Reference proteome</keyword>
<organism evidence="1 2">
    <name type="scientific">Hyalomma asiaticum</name>
    <name type="common">Tick</name>
    <dbReference type="NCBI Taxonomy" id="266040"/>
    <lineage>
        <taxon>Eukaryota</taxon>
        <taxon>Metazoa</taxon>
        <taxon>Ecdysozoa</taxon>
        <taxon>Arthropoda</taxon>
        <taxon>Chelicerata</taxon>
        <taxon>Arachnida</taxon>
        <taxon>Acari</taxon>
        <taxon>Parasitiformes</taxon>
        <taxon>Ixodida</taxon>
        <taxon>Ixodoidea</taxon>
        <taxon>Ixodidae</taxon>
        <taxon>Hyalomminae</taxon>
        <taxon>Hyalomma</taxon>
    </lineage>
</organism>